<dbReference type="OrthoDB" id="2331312at2759"/>
<dbReference type="EMBL" id="BEXD01001497">
    <property type="protein sequence ID" value="GBB94387.1"/>
    <property type="molecule type" value="Genomic_DNA"/>
</dbReference>
<gene>
    <name evidence="2" type="ORF">RCL2_000130900</name>
    <name evidence="1" type="ORF">RclHR1_23450002</name>
</gene>
<comment type="caution">
    <text evidence="1">The sequence shown here is derived from an EMBL/GenBank/DDBJ whole genome shotgun (WGS) entry which is preliminary data.</text>
</comment>
<protein>
    <submittedName>
        <fullName evidence="1">Uncharacterized protein</fullName>
    </submittedName>
</protein>
<evidence type="ECO:0000313" key="2">
    <source>
        <dbReference type="EMBL" id="GES73794.1"/>
    </source>
</evidence>
<organism evidence="1 3">
    <name type="scientific">Rhizophagus clarus</name>
    <dbReference type="NCBI Taxonomy" id="94130"/>
    <lineage>
        <taxon>Eukaryota</taxon>
        <taxon>Fungi</taxon>
        <taxon>Fungi incertae sedis</taxon>
        <taxon>Mucoromycota</taxon>
        <taxon>Glomeromycotina</taxon>
        <taxon>Glomeromycetes</taxon>
        <taxon>Glomerales</taxon>
        <taxon>Glomeraceae</taxon>
        <taxon>Rhizophagus</taxon>
    </lineage>
</organism>
<evidence type="ECO:0000313" key="1">
    <source>
        <dbReference type="EMBL" id="GBB94387.1"/>
    </source>
</evidence>
<dbReference type="EMBL" id="BLAL01000011">
    <property type="protein sequence ID" value="GES73794.1"/>
    <property type="molecule type" value="Genomic_DNA"/>
</dbReference>
<reference evidence="1 3" key="1">
    <citation type="submission" date="2017-11" db="EMBL/GenBank/DDBJ databases">
        <title>The genome of Rhizophagus clarus HR1 reveals common genetic basis of auxotrophy among arbuscular mycorrhizal fungi.</title>
        <authorList>
            <person name="Kobayashi Y."/>
        </authorList>
    </citation>
    <scope>NUCLEOTIDE SEQUENCE [LARGE SCALE GENOMIC DNA]</scope>
    <source>
        <strain evidence="1 3">HR1</strain>
    </source>
</reference>
<name>A0A2Z6QVR7_9GLOM</name>
<sequence>MIIPTLHQINVNTIEESNENISHATSTSIQRHDDGININRENVIISEYSFFYRPYNDFQIYHITCKEKTPDELIFQLLNNCLYSSHYLYSDDIFIFYFQQPNDKRIYQITCEMVPHSLIDQYLNLNIYGIEFKQNEQHQQQQQHFSDKHKENLEFHLKHFLFDYLAPKEVDFIDENMNSSVANNLQND</sequence>
<dbReference type="Proteomes" id="UP000615446">
    <property type="component" value="Unassembled WGS sequence"/>
</dbReference>
<proteinExistence type="predicted"/>
<dbReference type="Proteomes" id="UP000247702">
    <property type="component" value="Unassembled WGS sequence"/>
</dbReference>
<keyword evidence="3" id="KW-1185">Reference proteome</keyword>
<dbReference type="AlphaFoldDB" id="A0A2Z6QVR7"/>
<reference evidence="2" key="2">
    <citation type="submission" date="2019-10" db="EMBL/GenBank/DDBJ databases">
        <title>Conservation and host-specific expression of non-tandemly repeated heterogenous ribosome RNA gene in arbuscular mycorrhizal fungi.</title>
        <authorList>
            <person name="Maeda T."/>
            <person name="Kobayashi Y."/>
            <person name="Nakagawa T."/>
            <person name="Ezawa T."/>
            <person name="Yamaguchi K."/>
            <person name="Bino T."/>
            <person name="Nishimoto Y."/>
            <person name="Shigenobu S."/>
            <person name="Kawaguchi M."/>
        </authorList>
    </citation>
    <scope>NUCLEOTIDE SEQUENCE</scope>
    <source>
        <strain evidence="2">HR1</strain>
    </source>
</reference>
<evidence type="ECO:0000313" key="3">
    <source>
        <dbReference type="Proteomes" id="UP000247702"/>
    </source>
</evidence>
<accession>A0A2Z6QVR7</accession>